<dbReference type="GO" id="GO:0044545">
    <property type="term" value="C:NSL complex"/>
    <property type="evidence" value="ECO:0007669"/>
    <property type="project" value="TreeGrafter"/>
</dbReference>
<feature type="compositionally biased region" description="Polar residues" evidence="1">
    <location>
        <begin position="1620"/>
        <end position="1635"/>
    </location>
</feature>
<feature type="compositionally biased region" description="Basic residues" evidence="1">
    <location>
        <begin position="572"/>
        <end position="585"/>
    </location>
</feature>
<feature type="compositionally biased region" description="Basic and acidic residues" evidence="1">
    <location>
        <begin position="152"/>
        <end position="168"/>
    </location>
</feature>
<feature type="compositionally biased region" description="Low complexity" evidence="1">
    <location>
        <begin position="13"/>
        <end position="28"/>
    </location>
</feature>
<feature type="region of interest" description="Disordered" evidence="1">
    <location>
        <begin position="968"/>
        <end position="1003"/>
    </location>
</feature>
<feature type="region of interest" description="Disordered" evidence="1">
    <location>
        <begin position="143"/>
        <end position="709"/>
    </location>
</feature>
<feature type="compositionally biased region" description="Basic and acidic residues" evidence="1">
    <location>
        <begin position="621"/>
        <end position="636"/>
    </location>
</feature>
<feature type="region of interest" description="Disordered" evidence="1">
    <location>
        <begin position="1541"/>
        <end position="1572"/>
    </location>
</feature>
<sequence length="1664" mass="186216">MDCLELQLDLNAEATSAEGSKSSSTRRSLTTIPKRLRSATPGTPKETAKTSRITRIKSKERTPLPAESNTPSVSNCTTPKSTDFVQPRARQKTKRGYSPDPVFLNKRKTAKVKFSDFGKNLRKQLCDSAVDFSLPEFMEKTLKPQKAKKIKRTEEKEEEFEKVVKEHVEDSDDEEETEGKPIVRMSDIGAAPFMPPPRLSQRFKSPKSSKSTPDRRKSAATSFKFRFPTTTTSKKKSARTASAKNDTESEEDEPMLDNIVRHSEEPEPEVLEKEESVPEEQDPEVKEETPSEKKEKRIRRKEEGRKAEEPAKKETVKRKSGKKDPEKEESEEKIVPKVAEKKAIPKKSEKKEPENKPTVKEPEKKVSRKESEKQVPVKEQEKKVIVKDEEEDFLSTFSPSLSAVANVRRSGRPSVRTEKMKELKEAKPASSASREKSLPTEKSPNPSSALAIRQKIRKSIGPESRARGRKSRQMSHEPSVGPNEDKPETSSVSSPTRAGKKTAVPTEEVSTKSQTPEPSPPSSAEDLPSSEPDHPSLSPKAASPLHESSSLDSTLAEETVEAVETNKEKTKSPARKSKRKSKSAKSKPEVEEEQKPPTEESEEKDVPEETLKEGTPSPADPSEKPVETSVEVEKKSSKPKSTTRTPVLNVAPVRSSGRVSKPNRKFDEEYFLDGPAVHKSAPAPSVSPQKVEETDKVDTGNAEDATSKTLPGKIRFKLKFPKVENKEIVIETDPPMDDDSSDNVERLAGGSEKTDEPGPSTSKSKKKLQSDYLSRAILPGYQPSWKPVLGHFRKPDGSWENLGISVGAVLDRLLLQVCNDGITRHSSIMSNKERKRRAICIIKSKYEEKKLEAELKGVHVQDLPKLRQNQVVMEPRKRRREAPTKHSDDFLYPSLKREKREEIAEGSHSKSSSPAVFHDDETAARVSKAESRESKSHRKSLDYLSKHFNREMDAAIRDAHIDYDSCRRKTPLDSSDEASDNAPNFWKEEKKEPKKKKRKEKRETIKMRDYLRMRGFDGETNAGGIRLMNEPEHVDDVFFREFLTDAPTDEVQSDTENDEFLDIMDDVDEFAKFGMLPSDPRLKTGSLAQMHREANEVAEKIAAAIPRPSNIDGSNYTVGDMYQKTSEQPEMHRAVFDSALNVITEQYVVDCTPMSSTDGDVLKNDIVLYNKTTFNATQLKSAFTMFDVERQESVYWVHKFFLECLPTHFLSAYLVLLKYAKPMTSSYTGLLTKSTIEDVPPWPEVTQLVCSYVSVKPVDPELDSLNSTVAVRSLSDVVFLLVSPTMSVGEFVFKARYHETIFKWLKQIGNSQSEIIRLREDEDEEDASIADVCELLVNIVCDKVREKAKQLPDARIVLVGWGFTTYVIHRVVQLVHCVSAIIDFAFPVMSDLGRRGTADDDFLLTYCPTLLVVGAEGERYDAFAVKDLRSSMLNTTGLVVVGHANDNLLVSKHALLCVGITQKVIFRLLLEQVLDFLKLDDTFKERTQLCPLDLNNVISVDSSLFKGDKPPQLTIPSATPSPISGAISSRRATICGEDFGAKKKKKDIARPAPSPRALKNPPLGLQLSSPSSFPVVPLSADAARSRFDLLMKKASIPDDMQRRVEKRPQVEKGDLREVRMNQSPAFSSVPASQQYHLPPPQQLPPPPPPPPQTGPLDPASISLN</sequence>
<dbReference type="Proteomes" id="UP000835052">
    <property type="component" value="Unassembled WGS sequence"/>
</dbReference>
<feature type="compositionally biased region" description="Low complexity" evidence="1">
    <location>
        <begin position="1561"/>
        <end position="1572"/>
    </location>
</feature>
<evidence type="ECO:0000313" key="4">
    <source>
        <dbReference type="Proteomes" id="UP000835052"/>
    </source>
</evidence>
<feature type="compositionally biased region" description="Basic and acidic residues" evidence="1">
    <location>
        <begin position="322"/>
        <end position="387"/>
    </location>
</feature>
<feature type="region of interest" description="Disordered" evidence="1">
    <location>
        <begin position="870"/>
        <end position="938"/>
    </location>
</feature>
<dbReference type="PANTHER" id="PTHR13136">
    <property type="entry name" value="TESTIS DEVELOPMENT PROTEIN PRTD"/>
    <property type="match status" value="1"/>
</dbReference>
<feature type="compositionally biased region" description="Basic and acidic residues" evidence="1">
    <location>
        <begin position="1599"/>
        <end position="1619"/>
    </location>
</feature>
<feature type="compositionally biased region" description="Basic and acidic residues" evidence="1">
    <location>
        <begin position="283"/>
        <end position="314"/>
    </location>
</feature>
<keyword evidence="4" id="KW-1185">Reference proteome</keyword>
<dbReference type="EMBL" id="CAJGYM010000005">
    <property type="protein sequence ID" value="CAD6186712.1"/>
    <property type="molecule type" value="Genomic_DNA"/>
</dbReference>
<evidence type="ECO:0000256" key="1">
    <source>
        <dbReference type="SAM" id="MobiDB-lite"/>
    </source>
</evidence>
<protein>
    <recommendedName>
        <fullName evidence="2">KANSL3 helical domain-containing protein</fullName>
    </recommendedName>
</protein>
<comment type="caution">
    <text evidence="3">The sequence shown here is derived from an EMBL/GenBank/DDBJ whole genome shotgun (WGS) entry which is preliminary data.</text>
</comment>
<evidence type="ECO:0000259" key="2">
    <source>
        <dbReference type="Pfam" id="PF23154"/>
    </source>
</evidence>
<feature type="region of interest" description="Disordered" evidence="1">
    <location>
        <begin position="13"/>
        <end position="102"/>
    </location>
</feature>
<dbReference type="InterPro" id="IPR056519">
    <property type="entry name" value="KANSL3_1st"/>
</dbReference>
<dbReference type="PANTHER" id="PTHR13136:SF16">
    <property type="entry name" value="KAT8 REGULATORY NSL COMPLEX SUBUNIT 3"/>
    <property type="match status" value="1"/>
</dbReference>
<name>A0A8S1GV75_9PELO</name>
<evidence type="ECO:0000313" key="3">
    <source>
        <dbReference type="EMBL" id="CAD6186712.1"/>
    </source>
</evidence>
<feature type="compositionally biased region" description="Basic and acidic residues" evidence="1">
    <location>
        <begin position="415"/>
        <end position="439"/>
    </location>
</feature>
<feature type="compositionally biased region" description="Polar residues" evidence="1">
    <location>
        <begin position="67"/>
        <end position="84"/>
    </location>
</feature>
<feature type="region of interest" description="Disordered" evidence="1">
    <location>
        <begin position="729"/>
        <end position="768"/>
    </location>
</feature>
<feature type="compositionally biased region" description="Low complexity" evidence="1">
    <location>
        <begin position="221"/>
        <end position="232"/>
    </location>
</feature>
<feature type="compositionally biased region" description="Basic and acidic residues" evidence="1">
    <location>
        <begin position="881"/>
        <end position="908"/>
    </location>
</feature>
<feature type="compositionally biased region" description="Basic and acidic residues" evidence="1">
    <location>
        <begin position="917"/>
        <end position="938"/>
    </location>
</feature>
<dbReference type="Pfam" id="PF23154">
    <property type="entry name" value="KANSL3_1st"/>
    <property type="match status" value="1"/>
</dbReference>
<dbReference type="OrthoDB" id="6415022at2759"/>
<proteinExistence type="predicted"/>
<feature type="compositionally biased region" description="Basic and acidic residues" evidence="1">
    <location>
        <begin position="586"/>
        <end position="598"/>
    </location>
</feature>
<dbReference type="InterPro" id="IPR026555">
    <property type="entry name" value="NSL3/Tex30"/>
</dbReference>
<reference evidence="3" key="1">
    <citation type="submission" date="2020-10" db="EMBL/GenBank/DDBJ databases">
        <authorList>
            <person name="Kikuchi T."/>
        </authorList>
    </citation>
    <scope>NUCLEOTIDE SEQUENCE</scope>
    <source>
        <strain evidence="3">NKZ352</strain>
    </source>
</reference>
<feature type="compositionally biased region" description="Basic and acidic residues" evidence="1">
    <location>
        <begin position="259"/>
        <end position="276"/>
    </location>
</feature>
<gene>
    <name evidence="3" type="ORF">CAUJ_LOCUS2631</name>
</gene>
<accession>A0A8S1GV75</accession>
<feature type="region of interest" description="Disordered" evidence="1">
    <location>
        <begin position="1599"/>
        <end position="1664"/>
    </location>
</feature>
<feature type="compositionally biased region" description="Pro residues" evidence="1">
    <location>
        <begin position="1637"/>
        <end position="1653"/>
    </location>
</feature>
<feature type="compositionally biased region" description="Polar residues" evidence="1">
    <location>
        <begin position="202"/>
        <end position="211"/>
    </location>
</feature>
<dbReference type="GO" id="GO:0045944">
    <property type="term" value="P:positive regulation of transcription by RNA polymerase II"/>
    <property type="evidence" value="ECO:0007669"/>
    <property type="project" value="TreeGrafter"/>
</dbReference>
<organism evidence="3 4">
    <name type="scientific">Caenorhabditis auriculariae</name>
    <dbReference type="NCBI Taxonomy" id="2777116"/>
    <lineage>
        <taxon>Eukaryota</taxon>
        <taxon>Metazoa</taxon>
        <taxon>Ecdysozoa</taxon>
        <taxon>Nematoda</taxon>
        <taxon>Chromadorea</taxon>
        <taxon>Rhabditida</taxon>
        <taxon>Rhabditina</taxon>
        <taxon>Rhabditomorpha</taxon>
        <taxon>Rhabditoidea</taxon>
        <taxon>Rhabditidae</taxon>
        <taxon>Peloderinae</taxon>
        <taxon>Caenorhabditis</taxon>
    </lineage>
</organism>
<feature type="domain" description="KANSL3 helical" evidence="2">
    <location>
        <begin position="1089"/>
        <end position="1259"/>
    </location>
</feature>